<name>A0AAU7V9N1_9ACTO</name>
<protein>
    <submittedName>
        <fullName evidence="1">Tetratricopeptide repeat protein</fullName>
    </submittedName>
</protein>
<proteinExistence type="predicted"/>
<evidence type="ECO:0000313" key="1">
    <source>
        <dbReference type="EMBL" id="XBW08722.1"/>
    </source>
</evidence>
<dbReference type="RefSeq" id="WP_350258922.1">
    <property type="nucleotide sequence ID" value="NZ_CP138335.1"/>
</dbReference>
<reference evidence="1" key="1">
    <citation type="submission" date="2023-11" db="EMBL/GenBank/DDBJ databases">
        <title>Scrofimicrobium hongkongense sp. nov., isolated from a patient with peritonitis.</title>
        <authorList>
            <person name="Lao H.Y."/>
            <person name="Wong A.Y.P."/>
            <person name="Ng T.L."/>
            <person name="Wong R.Y.L."/>
            <person name="Yau M.C.Y."/>
            <person name="Lam J.Y.W."/>
            <person name="Siu G.K.H."/>
        </authorList>
    </citation>
    <scope>NUCLEOTIDE SEQUENCE</scope>
    <source>
        <strain evidence="1">R131</strain>
    </source>
</reference>
<dbReference type="SUPFAM" id="SSF48452">
    <property type="entry name" value="TPR-like"/>
    <property type="match status" value="2"/>
</dbReference>
<organism evidence="1">
    <name type="scientific">Scrofimicrobium appendicitidis</name>
    <dbReference type="NCBI Taxonomy" id="3079930"/>
    <lineage>
        <taxon>Bacteria</taxon>
        <taxon>Bacillati</taxon>
        <taxon>Actinomycetota</taxon>
        <taxon>Actinomycetes</taxon>
        <taxon>Actinomycetales</taxon>
        <taxon>Actinomycetaceae</taxon>
        <taxon>Scrofimicrobium</taxon>
    </lineage>
</organism>
<dbReference type="AlphaFoldDB" id="A0AAU7V9N1"/>
<dbReference type="EMBL" id="CP138335">
    <property type="protein sequence ID" value="XBW08722.1"/>
    <property type="molecule type" value="Genomic_DNA"/>
</dbReference>
<dbReference type="Gene3D" id="1.25.40.10">
    <property type="entry name" value="Tetratricopeptide repeat domain"/>
    <property type="match status" value="2"/>
</dbReference>
<sequence>MNDESILTRVARQLDGVSAPREAQLLMKLGLPDQAAERLETWLKSNPDPELRPFLLRELVPIRMELGQIDEGLVLAGEAARLGVERWGATDPRSLILRNTQMYWLATVGQVEAALALCQPLFADADQHLGAREPLRSAIRNNSARVFEQADRGSDARRLYRQLLADYSRWGLASSEPACSTRHNFARHLQDTGELAEALQVLQQQLAIVTELRGTASEESLLARHDVAEAHLYLDQRRTAIEQWELLLRDCRDHLEADHPLIAEILGILLTDAVDLDDPERAVFFCDQLIDLAEEGPEPSLTEALVRMRSRLAQTNAE</sequence>
<dbReference type="KEGG" id="sapp:SAC06_03965"/>
<gene>
    <name evidence="1" type="ORF">SAC06_03965</name>
</gene>
<accession>A0AAU7V9N1</accession>
<dbReference type="InterPro" id="IPR011990">
    <property type="entry name" value="TPR-like_helical_dom_sf"/>
</dbReference>